<gene>
    <name evidence="14" type="ORF">ABWT76_001755</name>
</gene>
<evidence type="ECO:0000313" key="14">
    <source>
        <dbReference type="EMBL" id="XCM38877.1"/>
    </source>
</evidence>
<dbReference type="Pfam" id="PF00512">
    <property type="entry name" value="HisKA"/>
    <property type="match status" value="1"/>
</dbReference>
<dbReference type="InterPro" id="IPR000700">
    <property type="entry name" value="PAS-assoc_C"/>
</dbReference>
<dbReference type="PRINTS" id="PR00344">
    <property type="entry name" value="BCTRLSENSOR"/>
</dbReference>
<dbReference type="Pfam" id="PF01590">
    <property type="entry name" value="GAF"/>
    <property type="match status" value="2"/>
</dbReference>
<feature type="domain" description="PAC" evidence="13">
    <location>
        <begin position="978"/>
        <end position="1031"/>
    </location>
</feature>
<dbReference type="SMART" id="SM00086">
    <property type="entry name" value="PAC"/>
    <property type="match status" value="5"/>
</dbReference>
<dbReference type="SUPFAM" id="SSF55874">
    <property type="entry name" value="ATPase domain of HSP90 chaperone/DNA topoisomerase II/histidine kinase"/>
    <property type="match status" value="1"/>
</dbReference>
<dbReference type="SUPFAM" id="SSF47384">
    <property type="entry name" value="Homodimeric domain of signal transducing histidine kinase"/>
    <property type="match status" value="1"/>
</dbReference>
<feature type="domain" description="Histidine kinase" evidence="10">
    <location>
        <begin position="1163"/>
        <end position="1388"/>
    </location>
</feature>
<feature type="domain" description="PAC" evidence="13">
    <location>
        <begin position="123"/>
        <end position="175"/>
    </location>
</feature>
<evidence type="ECO:0000259" key="9">
    <source>
        <dbReference type="PROSITE" id="PS50046"/>
    </source>
</evidence>
<feature type="domain" description="PAS" evidence="12">
    <location>
        <begin position="907"/>
        <end position="977"/>
    </location>
</feature>
<dbReference type="SUPFAM" id="SSF55781">
    <property type="entry name" value="GAF domain-like"/>
    <property type="match status" value="2"/>
</dbReference>
<dbReference type="Pfam" id="PF00072">
    <property type="entry name" value="Response_reg"/>
    <property type="match status" value="1"/>
</dbReference>
<dbReference type="InterPro" id="IPR011006">
    <property type="entry name" value="CheY-like_superfamily"/>
</dbReference>
<evidence type="ECO:0000259" key="13">
    <source>
        <dbReference type="PROSITE" id="PS50113"/>
    </source>
</evidence>
<dbReference type="PROSITE" id="PS50046">
    <property type="entry name" value="PHYTOCHROME_2"/>
    <property type="match status" value="1"/>
</dbReference>
<dbReference type="PROSITE" id="PS50112">
    <property type="entry name" value="PAS"/>
    <property type="match status" value="6"/>
</dbReference>
<feature type="domain" description="PAS" evidence="12">
    <location>
        <begin position="467"/>
        <end position="541"/>
    </location>
</feature>
<dbReference type="InterPro" id="IPR000014">
    <property type="entry name" value="PAS"/>
</dbReference>
<dbReference type="GO" id="GO:0000155">
    <property type="term" value="F:phosphorelay sensor kinase activity"/>
    <property type="evidence" value="ECO:0007669"/>
    <property type="project" value="InterPro"/>
</dbReference>
<dbReference type="Pfam" id="PF08447">
    <property type="entry name" value="PAS_3"/>
    <property type="match status" value="1"/>
</dbReference>
<comment type="catalytic activity">
    <reaction evidence="1">
        <text>ATP + protein L-histidine = ADP + protein N-phospho-L-histidine.</text>
        <dbReference type="EC" id="2.7.13.3"/>
    </reaction>
</comment>
<dbReference type="SMART" id="SM00448">
    <property type="entry name" value="REC"/>
    <property type="match status" value="1"/>
</dbReference>
<dbReference type="SMART" id="SM00091">
    <property type="entry name" value="PAS"/>
    <property type="match status" value="6"/>
</dbReference>
<dbReference type="InterPro" id="IPR035965">
    <property type="entry name" value="PAS-like_dom_sf"/>
</dbReference>
<comment type="similarity">
    <text evidence="2">In the N-terminal section; belongs to the phytochrome family.</text>
</comment>
<dbReference type="Gene3D" id="3.30.450.20">
    <property type="entry name" value="PAS domain"/>
    <property type="match status" value="6"/>
</dbReference>
<organism evidence="14">
    <name type="scientific">Planktothricoides raciborskii GIHE-MW2</name>
    <dbReference type="NCBI Taxonomy" id="2792601"/>
    <lineage>
        <taxon>Bacteria</taxon>
        <taxon>Bacillati</taxon>
        <taxon>Cyanobacteriota</taxon>
        <taxon>Cyanophyceae</taxon>
        <taxon>Oscillatoriophycideae</taxon>
        <taxon>Oscillatoriales</taxon>
        <taxon>Oscillatoriaceae</taxon>
        <taxon>Planktothricoides</taxon>
    </lineage>
</organism>
<feature type="domain" description="PAS" evidence="12">
    <location>
        <begin position="342"/>
        <end position="416"/>
    </location>
</feature>
<evidence type="ECO:0000256" key="2">
    <source>
        <dbReference type="ARBA" id="ARBA00006402"/>
    </source>
</evidence>
<dbReference type="SUPFAM" id="SSF55785">
    <property type="entry name" value="PYP-like sensor domain (PAS domain)"/>
    <property type="match status" value="6"/>
</dbReference>
<dbReference type="InterPro" id="IPR005467">
    <property type="entry name" value="His_kinase_dom"/>
</dbReference>
<dbReference type="PROSITE" id="PS50110">
    <property type="entry name" value="RESPONSE_REGULATORY"/>
    <property type="match status" value="1"/>
</dbReference>
<dbReference type="PANTHER" id="PTHR43304:SF1">
    <property type="entry name" value="PAC DOMAIN-CONTAINING PROTEIN"/>
    <property type="match status" value="1"/>
</dbReference>
<dbReference type="SMART" id="SM00065">
    <property type="entry name" value="GAF"/>
    <property type="match status" value="2"/>
</dbReference>
<keyword evidence="5" id="KW-0808">Transferase</keyword>
<dbReference type="InterPro" id="IPR029016">
    <property type="entry name" value="GAF-like_dom_sf"/>
</dbReference>
<dbReference type="Pfam" id="PF02518">
    <property type="entry name" value="HATPase_c"/>
    <property type="match status" value="1"/>
</dbReference>
<dbReference type="CDD" id="cd00130">
    <property type="entry name" value="PAS"/>
    <property type="match status" value="5"/>
</dbReference>
<dbReference type="Gene3D" id="3.30.565.10">
    <property type="entry name" value="Histidine kinase-like ATPase, C-terminal domain"/>
    <property type="match status" value="1"/>
</dbReference>
<dbReference type="CDD" id="cd17546">
    <property type="entry name" value="REC_hyHK_CKI1_RcsC-like"/>
    <property type="match status" value="1"/>
</dbReference>
<dbReference type="Gene3D" id="3.40.50.2300">
    <property type="match status" value="1"/>
</dbReference>
<evidence type="ECO:0000256" key="5">
    <source>
        <dbReference type="ARBA" id="ARBA00022679"/>
    </source>
</evidence>
<dbReference type="InterPro" id="IPR036890">
    <property type="entry name" value="HATPase_C_sf"/>
</dbReference>
<dbReference type="InterPro" id="IPR004358">
    <property type="entry name" value="Sig_transdc_His_kin-like_C"/>
</dbReference>
<dbReference type="RefSeq" id="WP_354635965.1">
    <property type="nucleotide sequence ID" value="NZ_CP159837.1"/>
</dbReference>
<dbReference type="InterPro" id="IPR013656">
    <property type="entry name" value="PAS_4"/>
</dbReference>
<keyword evidence="6" id="KW-0418">Kinase</keyword>
<protein>
    <recommendedName>
        <fullName evidence="3">histidine kinase</fullName>
        <ecNumber evidence="3">2.7.13.3</ecNumber>
    </recommendedName>
</protein>
<dbReference type="CDD" id="cd00082">
    <property type="entry name" value="HisKA"/>
    <property type="match status" value="1"/>
</dbReference>
<feature type="domain" description="Phytochrome chromophore attachment site" evidence="9">
    <location>
        <begin position="739"/>
        <end position="876"/>
    </location>
</feature>
<evidence type="ECO:0000256" key="3">
    <source>
        <dbReference type="ARBA" id="ARBA00012438"/>
    </source>
</evidence>
<dbReference type="Pfam" id="PF13188">
    <property type="entry name" value="PAS_8"/>
    <property type="match status" value="1"/>
</dbReference>
<feature type="domain" description="PAC" evidence="13">
    <location>
        <begin position="666"/>
        <end position="719"/>
    </location>
</feature>
<keyword evidence="7" id="KW-0902">Two-component regulatory system</keyword>
<evidence type="ECO:0000256" key="4">
    <source>
        <dbReference type="ARBA" id="ARBA00022553"/>
    </source>
</evidence>
<reference evidence="14" key="1">
    <citation type="submission" date="2024-07" db="EMBL/GenBank/DDBJ databases">
        <authorList>
            <person name="Kim Y.J."/>
            <person name="Jeong J.Y."/>
        </authorList>
    </citation>
    <scope>NUCLEOTIDE SEQUENCE</scope>
    <source>
        <strain evidence="14">GIHE-MW2</strain>
    </source>
</reference>
<evidence type="ECO:0000259" key="12">
    <source>
        <dbReference type="PROSITE" id="PS50112"/>
    </source>
</evidence>
<dbReference type="InterPro" id="IPR003018">
    <property type="entry name" value="GAF"/>
</dbReference>
<dbReference type="SMART" id="SM00388">
    <property type="entry name" value="HisKA"/>
    <property type="match status" value="1"/>
</dbReference>
<dbReference type="InterPro" id="IPR013655">
    <property type="entry name" value="PAS_fold_3"/>
</dbReference>
<dbReference type="Gene3D" id="1.10.287.130">
    <property type="match status" value="1"/>
</dbReference>
<feature type="domain" description="PAS" evidence="12">
    <location>
        <begin position="591"/>
        <end position="665"/>
    </location>
</feature>
<dbReference type="Gene3D" id="3.30.450.40">
    <property type="match status" value="2"/>
</dbReference>
<evidence type="ECO:0000256" key="6">
    <source>
        <dbReference type="ARBA" id="ARBA00022777"/>
    </source>
</evidence>
<feature type="domain" description="Response regulatory" evidence="11">
    <location>
        <begin position="1407"/>
        <end position="1521"/>
    </location>
</feature>
<dbReference type="PANTHER" id="PTHR43304">
    <property type="entry name" value="PHYTOCHROME-LIKE PROTEIN CPH1"/>
    <property type="match status" value="1"/>
</dbReference>
<keyword evidence="4 8" id="KW-0597">Phosphoprotein</keyword>
<dbReference type="InterPro" id="IPR016132">
    <property type="entry name" value="Phyto_chromo_attachment"/>
</dbReference>
<evidence type="ECO:0000256" key="8">
    <source>
        <dbReference type="PROSITE-ProRule" id="PRU00169"/>
    </source>
</evidence>
<dbReference type="SMART" id="SM00387">
    <property type="entry name" value="HATPase_c"/>
    <property type="match status" value="1"/>
</dbReference>
<feature type="domain" description="PAS" evidence="12">
    <location>
        <begin position="1028"/>
        <end position="1073"/>
    </location>
</feature>
<dbReference type="PROSITE" id="PS50113">
    <property type="entry name" value="PAC"/>
    <property type="match status" value="3"/>
</dbReference>
<evidence type="ECO:0000256" key="7">
    <source>
        <dbReference type="ARBA" id="ARBA00023012"/>
    </source>
</evidence>
<dbReference type="EMBL" id="CP159837">
    <property type="protein sequence ID" value="XCM38877.1"/>
    <property type="molecule type" value="Genomic_DNA"/>
</dbReference>
<feature type="domain" description="PAS" evidence="12">
    <location>
        <begin position="44"/>
        <end position="96"/>
    </location>
</feature>
<evidence type="ECO:0000259" key="11">
    <source>
        <dbReference type="PROSITE" id="PS50110"/>
    </source>
</evidence>
<dbReference type="SUPFAM" id="SSF52172">
    <property type="entry name" value="CheY-like"/>
    <property type="match status" value="1"/>
</dbReference>
<feature type="modified residue" description="4-aspartylphosphate" evidence="8">
    <location>
        <position position="1458"/>
    </location>
</feature>
<dbReference type="NCBIfam" id="TIGR00229">
    <property type="entry name" value="sensory_box"/>
    <property type="match status" value="5"/>
</dbReference>
<evidence type="ECO:0000259" key="10">
    <source>
        <dbReference type="PROSITE" id="PS50109"/>
    </source>
</evidence>
<sequence length="1524" mass="173607">MTPLNPWASNSQDAQNQSEIASLALAPTETPRPQWLTTSALSATKPELSRILDTAIAAIANYKAFPDRRWEFEYWSAGCERILGYTPEELLADQTLWSSRVPAADLETIVDRAFEDYRLHRPSSVEYPFLHKDGSWRWIISSQFAVWDEASSCWMGTAVFLDITDRKIAQQNQQFLNELHRRLEQLNDAEAILWEAIKSLGEYLNVERVVWQEVNVPEDISHVTQDWRRQADIPSVVGTYRLSELILPDLVERFQRGEAVVVPDVATDPSTAPFADNFAQRGIGAFVGIPCIHEGRWVAVLAINARTPQTWRPDQVALLEATVEKFWSIIQLAKAIQALRNRENFINGILGSITDALIVWDKDWCCTFANDKFLLNIGMSWSEVMGKNIWQMFPDMIGSEPYVLLHQAMKERISLEYEFYYERWEMWIGDRVYPMPDGGLAIYSRDISDRKRLEADRQTAEAFLRESEKRYRLIFKCNPQPMWVYDVETLRFLAVNGAAVAKYGYSETEFLSMTIADIRSPEDIPRLRENIAEVNQGIDAAGIWHHRLKDGRLILVEIVSHVLEFSGRRAELVLANDVTDRLQAQLAREESEAFLSSIYDGVRASIFVVDVTEDNHFLYRSLNLSAQEFTGLTLQEFQYKTPEQVFGPEIGKRLCQNYQRCLQANQSITYEEQLFWRDRLIWVLTTLSPLRNESGKIYRLVGTAVEITDRKQAEIAFQEQIAREQLIKNITQNIRKTLDIEEVLQRTVDQVRDFLKADRVVIFKFQPDWSGKVINESVHPDYPAIIHIDIFDPCFADRWLDIYRQGLVSTRPDFNSEEIQPCYRQLMQPFQVKANLVVPILLQSDRLWGLLIVHQCSAPRQWQITEIELMKQLSIQLGIAIQQSELYQQTHQELLERQKAQQALLESEQRLKAILEYSPALIYLLDRDNRYLLANQRCAALLNTTTDQVIGKNIYDFFAPEIADTFAINNRYVIEHNQVIEVEETLPIGDEVHTYISWKFPFANSLGEVYAVCGISTDITDRKKAENKIAEQAALLNISTDAIFVKDLEHRILFWNQGAERLYGWTAAEVLGQKTEKLFNQKEQHQEAIQTTLAQGSWQGELQQITKTKQKIIVDSSWTLVENLFDEAKSILIVNSDITEKKQLEEQFYHAQRLESIGTLAGGIAHDFNNILTPILGISEILPLKLTNVDARTKQQLAYLTMSARRGADLVKQILLFSRSTEGQLVTLQLGYVLLEVSGIAQHTFPKAIAIKTQIPTKELWTISADAIQMHQVFMNLMVNARDAMPKGGNLTISAENRQLDENYAAMNLEAKSGAYVVVTVADTGSGIVPEVLDRIFEPFFTTKETGKGTGLGLSTVMGIVKNHGGFIKVNTELEKGTTFQVFLPSTSGEVSGKSLAEVIPRGQGEMILIVDDEMLIQEITKTTLENYNYRTLTASDAIEAIALYVENKQEVKVVIMDMIMPNLDPVTAIDILQKMNPQLKIIAISGLLSNQQLALDANVKRFLLKPYTSSQLLQTLAEVIAES</sequence>
<dbReference type="InterPro" id="IPR052162">
    <property type="entry name" value="Sensor_kinase/Photoreceptor"/>
</dbReference>
<proteinExistence type="inferred from homology"/>
<dbReference type="InterPro" id="IPR036097">
    <property type="entry name" value="HisK_dim/P_sf"/>
</dbReference>
<dbReference type="Pfam" id="PF13426">
    <property type="entry name" value="PAS_9"/>
    <property type="match status" value="2"/>
</dbReference>
<dbReference type="Pfam" id="PF08448">
    <property type="entry name" value="PAS_4"/>
    <property type="match status" value="2"/>
</dbReference>
<dbReference type="InterPro" id="IPR001789">
    <property type="entry name" value="Sig_transdc_resp-reg_receiver"/>
</dbReference>
<dbReference type="InterPro" id="IPR003594">
    <property type="entry name" value="HATPase_dom"/>
</dbReference>
<dbReference type="PROSITE" id="PS50109">
    <property type="entry name" value="HIS_KIN"/>
    <property type="match status" value="1"/>
</dbReference>
<dbReference type="InterPro" id="IPR003661">
    <property type="entry name" value="HisK_dim/P_dom"/>
</dbReference>
<name>A0AAU8JI33_9CYAN</name>
<dbReference type="InterPro" id="IPR001610">
    <property type="entry name" value="PAC"/>
</dbReference>
<accession>A0AAU8JI33</accession>
<evidence type="ECO:0000256" key="1">
    <source>
        <dbReference type="ARBA" id="ARBA00000085"/>
    </source>
</evidence>
<dbReference type="EC" id="2.7.13.3" evidence="3"/>